<gene>
    <name evidence="1" type="ORF">K1I37_05785</name>
</gene>
<accession>T0BNW5</accession>
<dbReference type="EMBL" id="CP080467">
    <property type="protein sequence ID" value="UNO50002.1"/>
    <property type="molecule type" value="Genomic_DNA"/>
</dbReference>
<sequence>MEAAQKIALTSKDDYLEFDDQWVHYKERQWPIDQLALYPSSTGHRTSLLGREYILRDLRGDVISTIHISSYNYHEVRSLLEMIRQCHES</sequence>
<keyword evidence="2" id="KW-1185">Reference proteome</keyword>
<name>T0BNW5_ALIAG</name>
<evidence type="ECO:0000313" key="1">
    <source>
        <dbReference type="EMBL" id="UNO50002.1"/>
    </source>
</evidence>
<evidence type="ECO:0000313" key="2">
    <source>
        <dbReference type="Proteomes" id="UP000829401"/>
    </source>
</evidence>
<reference evidence="2" key="1">
    <citation type="journal article" date="2022" name="G3 (Bethesda)">
        <title>Unveiling the complete genome sequence of Alicyclobacillus acidoterrestris DSM 3922T, a taint-producing strain.</title>
        <authorList>
            <person name="Leonardo I.C."/>
            <person name="Barreto Crespo M.T."/>
            <person name="Gaspar F.B."/>
        </authorList>
    </citation>
    <scope>NUCLEOTIDE SEQUENCE [LARGE SCALE GENOMIC DNA]</scope>
    <source>
        <strain evidence="2">DSM 3922</strain>
    </source>
</reference>
<dbReference type="AlphaFoldDB" id="T0BNW5"/>
<dbReference type="Proteomes" id="UP000829401">
    <property type="component" value="Chromosome"/>
</dbReference>
<dbReference type="STRING" id="1356854.N007_08075"/>
<dbReference type="KEGG" id="aaco:K1I37_05785"/>
<protein>
    <submittedName>
        <fullName evidence="1">Uncharacterized protein</fullName>
    </submittedName>
</protein>
<dbReference type="RefSeq" id="WP_021296679.1">
    <property type="nucleotide sequence ID" value="NZ_AURB01000133.1"/>
</dbReference>
<accession>A0A9E7D0N8</accession>
<proteinExistence type="predicted"/>
<organism evidence="1 2">
    <name type="scientific">Alicyclobacillus acidoterrestris (strain ATCC 49025 / DSM 3922 / CIP 106132 / NCIMB 13137 / GD3B)</name>
    <dbReference type="NCBI Taxonomy" id="1356854"/>
    <lineage>
        <taxon>Bacteria</taxon>
        <taxon>Bacillati</taxon>
        <taxon>Bacillota</taxon>
        <taxon>Bacilli</taxon>
        <taxon>Bacillales</taxon>
        <taxon>Alicyclobacillaceae</taxon>
        <taxon>Alicyclobacillus</taxon>
    </lineage>
</organism>